<dbReference type="PANTHER" id="PTHR35317:SF35">
    <property type="entry name" value="DUF4219 DOMAIN-CONTAINING PROTEIN"/>
    <property type="match status" value="1"/>
</dbReference>
<feature type="region of interest" description="Disordered" evidence="1">
    <location>
        <begin position="265"/>
        <end position="286"/>
    </location>
</feature>
<dbReference type="SUPFAM" id="SSF53098">
    <property type="entry name" value="Ribonuclease H-like"/>
    <property type="match status" value="1"/>
</dbReference>
<dbReference type="InterPro" id="IPR012337">
    <property type="entry name" value="RNaseH-like_sf"/>
</dbReference>
<dbReference type="Pfam" id="PF07727">
    <property type="entry name" value="RVT_2"/>
    <property type="match status" value="1"/>
</dbReference>
<accession>A0A6A3CFB9</accession>
<proteinExistence type="predicted"/>
<dbReference type="Pfam" id="PF14223">
    <property type="entry name" value="Retrotran_gag_2"/>
    <property type="match status" value="1"/>
</dbReference>
<dbReference type="InterPro" id="IPR013103">
    <property type="entry name" value="RVT_2"/>
</dbReference>
<dbReference type="GO" id="GO:0015074">
    <property type="term" value="P:DNA integration"/>
    <property type="evidence" value="ECO:0007669"/>
    <property type="project" value="InterPro"/>
</dbReference>
<protein>
    <recommendedName>
        <fullName evidence="2">Integrase catalytic domain-containing protein</fullName>
    </recommendedName>
</protein>
<dbReference type="InterPro" id="IPR001584">
    <property type="entry name" value="Integrase_cat-core"/>
</dbReference>
<evidence type="ECO:0000313" key="4">
    <source>
        <dbReference type="Proteomes" id="UP000436088"/>
    </source>
</evidence>
<dbReference type="EMBL" id="VEPZ02000394">
    <property type="protein sequence ID" value="KAE8726088.1"/>
    <property type="molecule type" value="Genomic_DNA"/>
</dbReference>
<dbReference type="InterPro" id="IPR036397">
    <property type="entry name" value="RNaseH_sf"/>
</dbReference>
<dbReference type="Gene3D" id="3.30.420.10">
    <property type="entry name" value="Ribonuclease H-like superfamily/Ribonuclease H"/>
    <property type="match status" value="1"/>
</dbReference>
<gene>
    <name evidence="3" type="ORF">F3Y22_tig00007842pilonHSYRG00002</name>
</gene>
<dbReference type="PANTHER" id="PTHR35317">
    <property type="entry name" value="OS04G0629600 PROTEIN"/>
    <property type="match status" value="1"/>
</dbReference>
<sequence>MRRTNLKTIERMIQRKCFLFNKLFTRLFFSRIAGATTSKHAWTIFQNEFQGSTKVMVVKLQALRNQFETLFMKNNETVHDFLSRVTTITSKMKAYGEQITDETIVSKVLRSLPSKFDHVFIAIEESKDFYAFSFDELMGSLQSHELIKEEAEVKCVVEVEAKVGNKVEAKVGNDHNIEIASNAIIMESVRSMFKELDESYKIKVRLRDNKKIQVKGKGTVAVKSTGLTDDLETFVFEFGETDPKNRFETSKNVKIELDFNKSKTLTASPPYAPPSTETKDDTSGLGTEQGTRWLLQNVPMSGSNMFLLNVSDAGDYVFVADQRRCVYGKQTRQSFPVGRSSRASNYLEMSLVYFLKLKLETFENFKKFKAMVEKQSVGIRRELTAPYTLKQNGVAERKNRTVVEMARSLLKAKKLPNDFRAEAIATAVYLLNISPTKAVLNYTPHESWRAVEKEDWCRAMKEEIMAIEKNETWMLVDLPEGKNAIGLKWIYKTKYNSDGSFQKHKARLVEKGYAQQVIDFDDTFSPVARFETVRTFLVLATQIQWTVYQLDVKTAFLNGYFIEELYVMQPEGFIIQGMEDKVYILRKALYGLKQAPRACSRGKTLGGDQSKETFVKLP</sequence>
<organism evidence="3 4">
    <name type="scientific">Hibiscus syriacus</name>
    <name type="common">Rose of Sharon</name>
    <dbReference type="NCBI Taxonomy" id="106335"/>
    <lineage>
        <taxon>Eukaryota</taxon>
        <taxon>Viridiplantae</taxon>
        <taxon>Streptophyta</taxon>
        <taxon>Embryophyta</taxon>
        <taxon>Tracheophyta</taxon>
        <taxon>Spermatophyta</taxon>
        <taxon>Magnoliopsida</taxon>
        <taxon>eudicotyledons</taxon>
        <taxon>Gunneridae</taxon>
        <taxon>Pentapetalae</taxon>
        <taxon>rosids</taxon>
        <taxon>malvids</taxon>
        <taxon>Malvales</taxon>
        <taxon>Malvaceae</taxon>
        <taxon>Malvoideae</taxon>
        <taxon>Hibiscus</taxon>
    </lineage>
</organism>
<evidence type="ECO:0000259" key="2">
    <source>
        <dbReference type="PROSITE" id="PS50994"/>
    </source>
</evidence>
<evidence type="ECO:0000313" key="3">
    <source>
        <dbReference type="EMBL" id="KAE8726088.1"/>
    </source>
</evidence>
<dbReference type="Proteomes" id="UP000436088">
    <property type="component" value="Unassembled WGS sequence"/>
</dbReference>
<dbReference type="GO" id="GO:0003676">
    <property type="term" value="F:nucleic acid binding"/>
    <property type="evidence" value="ECO:0007669"/>
    <property type="project" value="InterPro"/>
</dbReference>
<reference evidence="3" key="1">
    <citation type="submission" date="2019-09" db="EMBL/GenBank/DDBJ databases">
        <title>Draft genome information of white flower Hibiscus syriacus.</title>
        <authorList>
            <person name="Kim Y.-M."/>
        </authorList>
    </citation>
    <scope>NUCLEOTIDE SEQUENCE [LARGE SCALE GENOMIC DNA]</scope>
    <source>
        <strain evidence="3">YM2019G1</strain>
    </source>
</reference>
<dbReference type="AlphaFoldDB" id="A0A6A3CFB9"/>
<feature type="domain" description="Integrase catalytic" evidence="2">
    <location>
        <begin position="375"/>
        <end position="452"/>
    </location>
</feature>
<comment type="caution">
    <text evidence="3">The sequence shown here is derived from an EMBL/GenBank/DDBJ whole genome shotgun (WGS) entry which is preliminary data.</text>
</comment>
<dbReference type="InterPro" id="IPR043502">
    <property type="entry name" value="DNA/RNA_pol_sf"/>
</dbReference>
<name>A0A6A3CFB9_HIBSY</name>
<dbReference type="SUPFAM" id="SSF56672">
    <property type="entry name" value="DNA/RNA polymerases"/>
    <property type="match status" value="1"/>
</dbReference>
<dbReference type="PROSITE" id="PS50994">
    <property type="entry name" value="INTEGRASE"/>
    <property type="match status" value="1"/>
</dbReference>
<evidence type="ECO:0000256" key="1">
    <source>
        <dbReference type="SAM" id="MobiDB-lite"/>
    </source>
</evidence>
<keyword evidence="4" id="KW-1185">Reference proteome</keyword>